<name>A0ABV9TZH2_9ACTN</name>
<sequence>MAEQRVDGRTVRYQHRRGELLAAVMAYVLEHGVTDLSFRPLAQAVGVSHVTLRHHFGSKEELVGEIFGAIRRQEAPPPGPVDGDGAEAFIRELWSRWLTPSGERTFRLLFQAVGQALMHPDRYPRLLSSVVTDWIDIIARLAVESGCPPEDAPRFATLLLAQVRGLQLDLLITGDHDRVDAALDTALDALRDRIDSWPRRAETTDPR</sequence>
<dbReference type="Gene3D" id="1.10.357.10">
    <property type="entry name" value="Tetracycline Repressor, domain 2"/>
    <property type="match status" value="1"/>
</dbReference>
<keyword evidence="7" id="KW-1185">Reference proteome</keyword>
<feature type="DNA-binding region" description="H-T-H motif" evidence="4">
    <location>
        <begin position="37"/>
        <end position="56"/>
    </location>
</feature>
<dbReference type="EMBL" id="JBHSIT010000005">
    <property type="protein sequence ID" value="MFC4909587.1"/>
    <property type="molecule type" value="Genomic_DNA"/>
</dbReference>
<dbReference type="InterPro" id="IPR001647">
    <property type="entry name" value="HTH_TetR"/>
</dbReference>
<dbReference type="PANTHER" id="PTHR30055:SF234">
    <property type="entry name" value="HTH-TYPE TRANSCRIPTIONAL REGULATOR BETI"/>
    <property type="match status" value="1"/>
</dbReference>
<evidence type="ECO:0000259" key="5">
    <source>
        <dbReference type="PROSITE" id="PS50977"/>
    </source>
</evidence>
<evidence type="ECO:0000256" key="4">
    <source>
        <dbReference type="PROSITE-ProRule" id="PRU00335"/>
    </source>
</evidence>
<reference evidence="7" key="1">
    <citation type="journal article" date="2019" name="Int. J. Syst. Evol. Microbiol.">
        <title>The Global Catalogue of Microorganisms (GCM) 10K type strain sequencing project: providing services to taxonomists for standard genome sequencing and annotation.</title>
        <authorList>
            <consortium name="The Broad Institute Genomics Platform"/>
            <consortium name="The Broad Institute Genome Sequencing Center for Infectious Disease"/>
            <person name="Wu L."/>
            <person name="Ma J."/>
        </authorList>
    </citation>
    <scope>NUCLEOTIDE SEQUENCE [LARGE SCALE GENOMIC DNA]</scope>
    <source>
        <strain evidence="7">KLKA75</strain>
    </source>
</reference>
<proteinExistence type="predicted"/>
<evidence type="ECO:0000256" key="3">
    <source>
        <dbReference type="ARBA" id="ARBA00023163"/>
    </source>
</evidence>
<keyword evidence="2 4" id="KW-0238">DNA-binding</keyword>
<dbReference type="SUPFAM" id="SSF48498">
    <property type="entry name" value="Tetracyclin repressor-like, C-terminal domain"/>
    <property type="match status" value="1"/>
</dbReference>
<dbReference type="PROSITE" id="PS50977">
    <property type="entry name" value="HTH_TETR_2"/>
    <property type="match status" value="1"/>
</dbReference>
<accession>A0ABV9TZH2</accession>
<gene>
    <name evidence="6" type="ORF">ACFPCY_19850</name>
</gene>
<dbReference type="PANTHER" id="PTHR30055">
    <property type="entry name" value="HTH-TYPE TRANSCRIPTIONAL REGULATOR RUTR"/>
    <property type="match status" value="1"/>
</dbReference>
<evidence type="ECO:0000256" key="2">
    <source>
        <dbReference type="ARBA" id="ARBA00023125"/>
    </source>
</evidence>
<feature type="domain" description="HTH tetR-type" evidence="5">
    <location>
        <begin position="14"/>
        <end position="74"/>
    </location>
</feature>
<comment type="caution">
    <text evidence="6">The sequence shown here is derived from an EMBL/GenBank/DDBJ whole genome shotgun (WGS) entry which is preliminary data.</text>
</comment>
<evidence type="ECO:0000313" key="6">
    <source>
        <dbReference type="EMBL" id="MFC4909587.1"/>
    </source>
</evidence>
<evidence type="ECO:0000256" key="1">
    <source>
        <dbReference type="ARBA" id="ARBA00023015"/>
    </source>
</evidence>
<protein>
    <submittedName>
        <fullName evidence="6">TetR/AcrR family transcriptional regulator</fullName>
    </submittedName>
</protein>
<dbReference type="RefSeq" id="WP_378257205.1">
    <property type="nucleotide sequence ID" value="NZ_JBHSIT010000005.1"/>
</dbReference>
<dbReference type="Proteomes" id="UP001595872">
    <property type="component" value="Unassembled WGS sequence"/>
</dbReference>
<keyword evidence="1" id="KW-0805">Transcription regulation</keyword>
<dbReference type="Pfam" id="PF00440">
    <property type="entry name" value="TetR_N"/>
    <property type="match status" value="1"/>
</dbReference>
<dbReference type="InterPro" id="IPR050109">
    <property type="entry name" value="HTH-type_TetR-like_transc_reg"/>
</dbReference>
<keyword evidence="3" id="KW-0804">Transcription</keyword>
<dbReference type="InterPro" id="IPR036271">
    <property type="entry name" value="Tet_transcr_reg_TetR-rel_C_sf"/>
</dbReference>
<dbReference type="PRINTS" id="PR00455">
    <property type="entry name" value="HTHTETR"/>
</dbReference>
<dbReference type="SUPFAM" id="SSF46689">
    <property type="entry name" value="Homeodomain-like"/>
    <property type="match status" value="1"/>
</dbReference>
<evidence type="ECO:0000313" key="7">
    <source>
        <dbReference type="Proteomes" id="UP001595872"/>
    </source>
</evidence>
<dbReference type="InterPro" id="IPR009057">
    <property type="entry name" value="Homeodomain-like_sf"/>
</dbReference>
<organism evidence="6 7">
    <name type="scientific">Actinomadura gamaensis</name>
    <dbReference type="NCBI Taxonomy" id="1763541"/>
    <lineage>
        <taxon>Bacteria</taxon>
        <taxon>Bacillati</taxon>
        <taxon>Actinomycetota</taxon>
        <taxon>Actinomycetes</taxon>
        <taxon>Streptosporangiales</taxon>
        <taxon>Thermomonosporaceae</taxon>
        <taxon>Actinomadura</taxon>
    </lineage>
</organism>